<gene>
    <name evidence="2" type="ORF">ACMU_04400</name>
</gene>
<dbReference type="STRING" id="1454373.ACMU_04400"/>
<evidence type="ECO:0000256" key="1">
    <source>
        <dbReference type="SAM" id="SignalP"/>
    </source>
</evidence>
<reference evidence="2 3" key="1">
    <citation type="submission" date="2014-03" db="EMBL/GenBank/DDBJ databases">
        <title>Draft Genome Sequence of Actibacterium mucosum KCTC 23349, a Marine Alphaproteobacterium with Complex Ionic Requirements Isolated from Mediterranean Seawater at Malvarrosa Beach, Valencia, Spain.</title>
        <authorList>
            <person name="Arahal D.R."/>
            <person name="Shao Z."/>
            <person name="Lai Q."/>
            <person name="Pujalte M.J."/>
        </authorList>
    </citation>
    <scope>NUCLEOTIDE SEQUENCE [LARGE SCALE GENOMIC DNA]</scope>
    <source>
        <strain evidence="2 3">KCTC 23349</strain>
    </source>
</reference>
<feature type="chain" id="PRO_5001564236" evidence="1">
    <location>
        <begin position="29"/>
        <end position="213"/>
    </location>
</feature>
<dbReference type="AlphaFoldDB" id="A0A037ZCZ5"/>
<dbReference type="EMBL" id="JFKE01000012">
    <property type="protein sequence ID" value="KAJ54012.1"/>
    <property type="molecule type" value="Genomic_DNA"/>
</dbReference>
<accession>A0A037ZCZ5</accession>
<keyword evidence="3" id="KW-1185">Reference proteome</keyword>
<feature type="signal peptide" evidence="1">
    <location>
        <begin position="1"/>
        <end position="28"/>
    </location>
</feature>
<keyword evidence="1" id="KW-0732">Signal</keyword>
<dbReference type="OrthoDB" id="6197542at2"/>
<protein>
    <submittedName>
        <fullName evidence="2">Uncharacterized protein</fullName>
    </submittedName>
</protein>
<evidence type="ECO:0000313" key="2">
    <source>
        <dbReference type="EMBL" id="KAJ54012.1"/>
    </source>
</evidence>
<evidence type="ECO:0000313" key="3">
    <source>
        <dbReference type="Proteomes" id="UP000026249"/>
    </source>
</evidence>
<sequence length="213" mass="24102">MWCRFIRNWFFGVAMSLLSSVAPQAAKAYQVDCAILLCLAGGWPASAECAHARAVFIRRITPWPIEPPLQIWRCPMGVAERAPMQSTAPTTWEASNQTGQALGQVILAQVVEGGADIDISGLEFDFVRSIRVWDVRHYSHRERGRDDDCSERYNMRLGTYGTQGEFGWQRTTPAAAPQWVLPTRRCTPSSWRRGVGVEWEDHEGNHGYEWVAY</sequence>
<organism evidence="2 3">
    <name type="scientific">Actibacterium mucosum KCTC 23349</name>
    <dbReference type="NCBI Taxonomy" id="1454373"/>
    <lineage>
        <taxon>Bacteria</taxon>
        <taxon>Pseudomonadati</taxon>
        <taxon>Pseudomonadota</taxon>
        <taxon>Alphaproteobacteria</taxon>
        <taxon>Rhodobacterales</taxon>
        <taxon>Roseobacteraceae</taxon>
        <taxon>Actibacterium</taxon>
    </lineage>
</organism>
<dbReference type="Proteomes" id="UP000026249">
    <property type="component" value="Unassembled WGS sequence"/>
</dbReference>
<comment type="caution">
    <text evidence="2">The sequence shown here is derived from an EMBL/GenBank/DDBJ whole genome shotgun (WGS) entry which is preliminary data.</text>
</comment>
<proteinExistence type="predicted"/>
<name>A0A037ZCZ5_9RHOB</name>